<dbReference type="Gene3D" id="3.30.70.270">
    <property type="match status" value="1"/>
</dbReference>
<dbReference type="EMBL" id="WJBB01000005">
    <property type="protein sequence ID" value="MBC3796624.1"/>
    <property type="molecule type" value="Genomic_DNA"/>
</dbReference>
<dbReference type="SMART" id="SM00267">
    <property type="entry name" value="GGDEF"/>
    <property type="match status" value="1"/>
</dbReference>
<proteinExistence type="predicted"/>
<dbReference type="Pfam" id="PF00571">
    <property type="entry name" value="CBS"/>
    <property type="match status" value="1"/>
</dbReference>
<evidence type="ECO:0000259" key="1">
    <source>
        <dbReference type="PROSITE" id="PS50883"/>
    </source>
</evidence>
<feature type="domain" description="EAL" evidence="1">
    <location>
        <begin position="9"/>
        <end position="259"/>
    </location>
</feature>
<dbReference type="Pfam" id="PF00990">
    <property type="entry name" value="GGDEF"/>
    <property type="match status" value="1"/>
</dbReference>
<dbReference type="Gene3D" id="3.10.580.10">
    <property type="entry name" value="CBS-domain"/>
    <property type="match status" value="1"/>
</dbReference>
<dbReference type="InterPro" id="IPR050706">
    <property type="entry name" value="Cyclic-di-GMP_PDE-like"/>
</dbReference>
<dbReference type="Proteomes" id="UP000653358">
    <property type="component" value="Unassembled WGS sequence"/>
</dbReference>
<dbReference type="InterPro" id="IPR001633">
    <property type="entry name" value="EAL_dom"/>
</dbReference>
<organism evidence="3 4">
    <name type="scientific">Acetobacterium tundrae</name>
    <dbReference type="NCBI Taxonomy" id="132932"/>
    <lineage>
        <taxon>Bacteria</taxon>
        <taxon>Bacillati</taxon>
        <taxon>Bacillota</taxon>
        <taxon>Clostridia</taxon>
        <taxon>Eubacteriales</taxon>
        <taxon>Eubacteriaceae</taxon>
        <taxon>Acetobacterium</taxon>
    </lineage>
</organism>
<dbReference type="Pfam" id="PF00563">
    <property type="entry name" value="EAL"/>
    <property type="match status" value="1"/>
</dbReference>
<dbReference type="InterPro" id="IPR000160">
    <property type="entry name" value="GGDEF_dom"/>
</dbReference>
<name>A0ABR6WJT5_9FIRM</name>
<keyword evidence="4" id="KW-1185">Reference proteome</keyword>
<dbReference type="Gene3D" id="3.20.20.450">
    <property type="entry name" value="EAL domain"/>
    <property type="match status" value="1"/>
</dbReference>
<sequence length="585" mass="67147">MNSYCENQDDNHRDEFLKILEQKNIQTVFQPIVSLRDGAVYGYEALSRGPKYSALHTPDILFKCAQQYNKLWELEFLCRLKAFEASFEMGMEFKIFLNVNPNIMEDIKFRKGFTKEYLNEFSIDPKRIIFEITENEAINNISDFIKTVDNYKEQDYRIAIDDAGAGYSGLNLISDIHPNFIKLDMKLIRDIDSDVTKQSLIKCLNEFASFTETALIAEGIETREELQILIELGIQYGQGFFLQRPNAVIKPISKDVIEIIKEENANKRKLLDNSVFDVKIDSICKLVKTIGPNILVSQVDELFKKDETISGFCVVHKEIPIGVITRNALYKKISGQYGYILYSNKPVKNIMDKNFMRADYQTTIDVVGKDAMQREFDKIYDFVVISRKDKFYGIVTVKDLMEKLIEIEFVYAKHLNPLSELPGNLMIEQALERSINTKDKKTILYFDLDNFKAYNDLYGFENGDKVLKDFAQILKSKIPDDDFIGHIGGDDFIAIVSKKKTEQLCTTIIAAFNENVVRFYNKEDALKGYITSKNRNDVEENFPLLSVSIAGVASDQNKTIFDLAETAAKIKKKCKKKQGSNFLLA</sequence>
<dbReference type="CDD" id="cd01949">
    <property type="entry name" value="GGDEF"/>
    <property type="match status" value="1"/>
</dbReference>
<dbReference type="PANTHER" id="PTHR33121">
    <property type="entry name" value="CYCLIC DI-GMP PHOSPHODIESTERASE PDEF"/>
    <property type="match status" value="1"/>
</dbReference>
<dbReference type="InterPro" id="IPR043128">
    <property type="entry name" value="Rev_trsase/Diguanyl_cyclase"/>
</dbReference>
<dbReference type="SUPFAM" id="SSF141868">
    <property type="entry name" value="EAL domain-like"/>
    <property type="match status" value="1"/>
</dbReference>
<dbReference type="SMART" id="SM00052">
    <property type="entry name" value="EAL"/>
    <property type="match status" value="1"/>
</dbReference>
<evidence type="ECO:0000313" key="4">
    <source>
        <dbReference type="Proteomes" id="UP000653358"/>
    </source>
</evidence>
<accession>A0ABR6WJT5</accession>
<dbReference type="InterPro" id="IPR029787">
    <property type="entry name" value="Nucleotide_cyclase"/>
</dbReference>
<dbReference type="CDD" id="cd01948">
    <property type="entry name" value="EAL"/>
    <property type="match status" value="1"/>
</dbReference>
<dbReference type="SUPFAM" id="SSF54631">
    <property type="entry name" value="CBS-domain pair"/>
    <property type="match status" value="1"/>
</dbReference>
<dbReference type="RefSeq" id="WP_148602390.1">
    <property type="nucleotide sequence ID" value="NZ_RXYB01000002.1"/>
</dbReference>
<gene>
    <name evidence="3" type="ORF">GH807_06095</name>
</gene>
<dbReference type="NCBIfam" id="TIGR00254">
    <property type="entry name" value="GGDEF"/>
    <property type="match status" value="1"/>
</dbReference>
<evidence type="ECO:0000313" key="3">
    <source>
        <dbReference type="EMBL" id="MBC3796624.1"/>
    </source>
</evidence>
<dbReference type="PROSITE" id="PS50883">
    <property type="entry name" value="EAL"/>
    <property type="match status" value="1"/>
</dbReference>
<dbReference type="InterPro" id="IPR035919">
    <property type="entry name" value="EAL_sf"/>
</dbReference>
<dbReference type="InterPro" id="IPR000644">
    <property type="entry name" value="CBS_dom"/>
</dbReference>
<reference evidence="3 4" key="1">
    <citation type="journal article" date="2020" name="mSystems">
        <title>Defining Genomic and Predicted Metabolic Features of the Acetobacterium Genus.</title>
        <authorList>
            <person name="Ross D.E."/>
            <person name="Marshall C.W."/>
            <person name="Gulliver D."/>
            <person name="May H.D."/>
            <person name="Norman R.S."/>
        </authorList>
    </citation>
    <scope>NUCLEOTIDE SEQUENCE [LARGE SCALE GENOMIC DNA]</scope>
    <source>
        <strain evidence="3 4">DSM 9173</strain>
    </source>
</reference>
<dbReference type="PROSITE" id="PS50887">
    <property type="entry name" value="GGDEF"/>
    <property type="match status" value="1"/>
</dbReference>
<dbReference type="SUPFAM" id="SSF55073">
    <property type="entry name" value="Nucleotide cyclase"/>
    <property type="match status" value="1"/>
</dbReference>
<evidence type="ECO:0000259" key="2">
    <source>
        <dbReference type="PROSITE" id="PS50887"/>
    </source>
</evidence>
<protein>
    <submittedName>
        <fullName evidence="3">EAL domain-containing protein</fullName>
    </submittedName>
</protein>
<dbReference type="InterPro" id="IPR046342">
    <property type="entry name" value="CBS_dom_sf"/>
</dbReference>
<dbReference type="PANTHER" id="PTHR33121:SF76">
    <property type="entry name" value="SIGNALING PROTEIN"/>
    <property type="match status" value="1"/>
</dbReference>
<comment type="caution">
    <text evidence="3">The sequence shown here is derived from an EMBL/GenBank/DDBJ whole genome shotgun (WGS) entry which is preliminary data.</text>
</comment>
<feature type="domain" description="GGDEF" evidence="2">
    <location>
        <begin position="439"/>
        <end position="585"/>
    </location>
</feature>